<dbReference type="GO" id="GO:0003700">
    <property type="term" value="F:DNA-binding transcription factor activity"/>
    <property type="evidence" value="ECO:0007669"/>
    <property type="project" value="InterPro"/>
</dbReference>
<proteinExistence type="predicted"/>
<dbReference type="PANTHER" id="PTHR46910:SF3">
    <property type="entry name" value="HALOTOLERANCE PROTEIN 9-RELATED"/>
    <property type="match status" value="1"/>
</dbReference>
<reference evidence="6 7" key="1">
    <citation type="journal article" date="2015" name="Genome Biol. Evol.">
        <title>Phylogenomic analyses indicate that early fungi evolved digesting cell walls of algal ancestors of land plants.</title>
        <authorList>
            <person name="Chang Y."/>
            <person name="Wang S."/>
            <person name="Sekimoto S."/>
            <person name="Aerts A.L."/>
            <person name="Choi C."/>
            <person name="Clum A."/>
            <person name="LaButti K.M."/>
            <person name="Lindquist E.A."/>
            <person name="Yee Ngan C."/>
            <person name="Ohm R.A."/>
            <person name="Salamov A.A."/>
            <person name="Grigoriev I.V."/>
            <person name="Spatafora J.W."/>
            <person name="Berbee M.L."/>
        </authorList>
    </citation>
    <scope>NUCLEOTIDE SEQUENCE [LARGE SCALE GENOMIC DNA]</scope>
    <source>
        <strain evidence="6 7">NRRL 28638</strain>
    </source>
</reference>
<evidence type="ECO:0000313" key="6">
    <source>
        <dbReference type="EMBL" id="KXN72675.1"/>
    </source>
</evidence>
<evidence type="ECO:0008006" key="8">
    <source>
        <dbReference type="Google" id="ProtNLM"/>
    </source>
</evidence>
<dbReference type="EMBL" id="KQ964449">
    <property type="protein sequence ID" value="KXN72675.1"/>
    <property type="molecule type" value="Genomic_DNA"/>
</dbReference>
<feature type="region of interest" description="Disordered" evidence="5">
    <location>
        <begin position="40"/>
        <end position="86"/>
    </location>
</feature>
<keyword evidence="3" id="KW-0238">DNA-binding</keyword>
<dbReference type="AlphaFoldDB" id="A0A137PCH4"/>
<feature type="compositionally biased region" description="Polar residues" evidence="5">
    <location>
        <begin position="40"/>
        <end position="57"/>
    </location>
</feature>
<keyword evidence="4" id="KW-0539">Nucleus</keyword>
<dbReference type="GO" id="GO:0005634">
    <property type="term" value="C:nucleus"/>
    <property type="evidence" value="ECO:0007669"/>
    <property type="project" value="UniProtKB-SubCell"/>
</dbReference>
<evidence type="ECO:0000313" key="7">
    <source>
        <dbReference type="Proteomes" id="UP000070444"/>
    </source>
</evidence>
<protein>
    <recommendedName>
        <fullName evidence="8">Transcription factor domain-containing protein</fullName>
    </recommendedName>
</protein>
<organism evidence="6 7">
    <name type="scientific">Conidiobolus coronatus (strain ATCC 28846 / CBS 209.66 / NRRL 28638)</name>
    <name type="common">Delacroixia coronata</name>
    <dbReference type="NCBI Taxonomy" id="796925"/>
    <lineage>
        <taxon>Eukaryota</taxon>
        <taxon>Fungi</taxon>
        <taxon>Fungi incertae sedis</taxon>
        <taxon>Zoopagomycota</taxon>
        <taxon>Entomophthoromycotina</taxon>
        <taxon>Entomophthoromycetes</taxon>
        <taxon>Entomophthorales</taxon>
        <taxon>Ancylistaceae</taxon>
        <taxon>Conidiobolus</taxon>
    </lineage>
</organism>
<feature type="compositionally biased region" description="Low complexity" evidence="5">
    <location>
        <begin position="66"/>
        <end position="86"/>
    </location>
</feature>
<dbReference type="CDD" id="cd12148">
    <property type="entry name" value="fungal_TF_MHR"/>
    <property type="match status" value="1"/>
</dbReference>
<dbReference type="PANTHER" id="PTHR46910">
    <property type="entry name" value="TRANSCRIPTION FACTOR PDR1"/>
    <property type="match status" value="1"/>
</dbReference>
<name>A0A137PCH4_CONC2</name>
<keyword evidence="2" id="KW-0479">Metal-binding</keyword>
<dbReference type="InterPro" id="IPR050987">
    <property type="entry name" value="AtrR-like"/>
</dbReference>
<evidence type="ECO:0000256" key="1">
    <source>
        <dbReference type="ARBA" id="ARBA00004123"/>
    </source>
</evidence>
<dbReference type="Proteomes" id="UP000070444">
    <property type="component" value="Unassembled WGS sequence"/>
</dbReference>
<comment type="subcellular location">
    <subcellularLocation>
        <location evidence="1">Nucleus</location>
    </subcellularLocation>
</comment>
<gene>
    <name evidence="6" type="ORF">CONCODRAFT_68867</name>
</gene>
<keyword evidence="7" id="KW-1185">Reference proteome</keyword>
<evidence type="ECO:0000256" key="5">
    <source>
        <dbReference type="SAM" id="MobiDB-lite"/>
    </source>
</evidence>
<accession>A0A137PCH4</accession>
<dbReference type="GO" id="GO:0046872">
    <property type="term" value="F:metal ion binding"/>
    <property type="evidence" value="ECO:0007669"/>
    <property type="project" value="UniProtKB-KW"/>
</dbReference>
<evidence type="ECO:0000256" key="2">
    <source>
        <dbReference type="ARBA" id="ARBA00022723"/>
    </source>
</evidence>
<evidence type="ECO:0000256" key="4">
    <source>
        <dbReference type="ARBA" id="ARBA00023242"/>
    </source>
</evidence>
<evidence type="ECO:0000256" key="3">
    <source>
        <dbReference type="ARBA" id="ARBA00023125"/>
    </source>
</evidence>
<sequence length="637" mass="73759">MPQEDRKVKSFRFVGGAKYERTGKWLACPRKGQFRAHTLVSNEPNPNFASSNPSINYSCPKETNDTQSTQNSQPNRNSRQNSGQNSFQNSFQIAIHSPQQNSNNQNDTKVNELKAFIYQSYNSVQPFINNYDILQVLSIETPEIDFFHAIRLNFRQFTLQFPSAMPLFTGSSPEINITEFNSSKLEFFNQVFPDEFNDPLQAHLIKLYFKYFNPYCTIVHPLFFQYRLKHHFRRPDFQSLLSIILSLASKYLAVEPYQSSIDVVEYSQYHFDRSNRLIQTIEEKEDLQALTKIQILLISNHFDFRRVSVNLDTCWKLVDKLGWNSKFTRSHEEINATRPSNPIVCRFEEWQQELLVWCALVFYSSLATTMQFPIKKFKFIQPFPSIQSALKSLLTCSDQSEWTNTIDAKHSFLLYSASRLLNKVRIFNNRTLNRYPLGCTQTPELKNELTQLKDKITQLKNLIDQFYPSADLPSSELSVVSSLAIFYMGIELIMNIPFLPSESTHLHNCPSYLRSSEEFIKLATKISLLANCQSTWASVYTAGPINYMLSISWAGVNHLQSIYVLQGVPPDYNMNNLITLLPSLSQTILEQLKNNFCFRYHKQFTLDHCRHTAGSIWLGFRRDPGMVNIVDSLKSSL</sequence>
<dbReference type="GO" id="GO:0003677">
    <property type="term" value="F:DNA binding"/>
    <property type="evidence" value="ECO:0007669"/>
    <property type="project" value="UniProtKB-KW"/>
</dbReference>